<sequence>MLQRIGSIGLALHLGLVFLHNICNIQPPSTDVKSALDPITHTMQKLCSAPGFRHYGQLAGIHGCYGFYSPQVGSIYSSRIEVRCARTATELRLSSPGLRTTASKIRYCTLLEALEGWRSGVDQTKAPALARATAQSIYNHVQRQYPDRAIRLRIYSIRIPSLSELRTKKQTNKMITPIYEQPTQQKHPLCNSAHFW</sequence>
<evidence type="ECO:0000313" key="2">
    <source>
        <dbReference type="Proteomes" id="UP001597440"/>
    </source>
</evidence>
<dbReference type="Proteomes" id="UP001597440">
    <property type="component" value="Unassembled WGS sequence"/>
</dbReference>
<reference evidence="2" key="1">
    <citation type="journal article" date="2019" name="Int. J. Syst. Evol. Microbiol.">
        <title>The Global Catalogue of Microorganisms (GCM) 10K type strain sequencing project: providing services to taxonomists for standard genome sequencing and annotation.</title>
        <authorList>
            <consortium name="The Broad Institute Genomics Platform"/>
            <consortium name="The Broad Institute Genome Sequencing Center for Infectious Disease"/>
            <person name="Wu L."/>
            <person name="Ma J."/>
        </authorList>
    </citation>
    <scope>NUCLEOTIDE SEQUENCE [LARGE SCALE GENOMIC DNA]</scope>
    <source>
        <strain evidence="2">KCTC 52298</strain>
    </source>
</reference>
<name>A0ABW5L821_9SPHI</name>
<comment type="caution">
    <text evidence="1">The sequence shown here is derived from an EMBL/GenBank/DDBJ whole genome shotgun (WGS) entry which is preliminary data.</text>
</comment>
<evidence type="ECO:0000313" key="1">
    <source>
        <dbReference type="EMBL" id="MFD2556713.1"/>
    </source>
</evidence>
<proteinExistence type="predicted"/>
<accession>A0ABW5L821</accession>
<dbReference type="RefSeq" id="WP_210354877.1">
    <property type="nucleotide sequence ID" value="NZ_JAEQMU010000002.1"/>
</dbReference>
<gene>
    <name evidence="1" type="ORF">ACFSQW_20160</name>
</gene>
<dbReference type="EMBL" id="JBHULD010000025">
    <property type="protein sequence ID" value="MFD2556713.1"/>
    <property type="molecule type" value="Genomic_DNA"/>
</dbReference>
<keyword evidence="2" id="KW-1185">Reference proteome</keyword>
<organism evidence="1 2">
    <name type="scientific">Sphingobacterium tabacisoli</name>
    <dbReference type="NCBI Taxonomy" id="2044855"/>
    <lineage>
        <taxon>Bacteria</taxon>
        <taxon>Pseudomonadati</taxon>
        <taxon>Bacteroidota</taxon>
        <taxon>Sphingobacteriia</taxon>
        <taxon>Sphingobacteriales</taxon>
        <taxon>Sphingobacteriaceae</taxon>
        <taxon>Sphingobacterium</taxon>
    </lineage>
</organism>
<protein>
    <submittedName>
        <fullName evidence="1">Uncharacterized protein</fullName>
    </submittedName>
</protein>